<organism evidence="9 10">
    <name type="scientific">Blastococcus aurantiacus</name>
    <dbReference type="NCBI Taxonomy" id="1550231"/>
    <lineage>
        <taxon>Bacteria</taxon>
        <taxon>Bacillati</taxon>
        <taxon>Actinomycetota</taxon>
        <taxon>Actinomycetes</taxon>
        <taxon>Geodermatophilales</taxon>
        <taxon>Geodermatophilaceae</taxon>
        <taxon>Blastococcus</taxon>
    </lineage>
</organism>
<keyword evidence="10" id="KW-1185">Reference proteome</keyword>
<evidence type="ECO:0000256" key="2">
    <source>
        <dbReference type="ARBA" id="ARBA00022643"/>
    </source>
</evidence>
<comment type="similarity">
    <text evidence="5">Belongs to the NtaA/SnaA/DszA monooxygenase family.</text>
</comment>
<feature type="binding site" evidence="6">
    <location>
        <position position="154"/>
    </location>
    <ligand>
        <name>FMN</name>
        <dbReference type="ChEBI" id="CHEBI:58210"/>
    </ligand>
</feature>
<dbReference type="AlphaFoldDB" id="A0A1G7QX66"/>
<keyword evidence="2 6" id="KW-0288">FMN</keyword>
<feature type="region of interest" description="Disordered" evidence="7">
    <location>
        <begin position="428"/>
        <end position="455"/>
    </location>
</feature>
<dbReference type="STRING" id="1550231.SAMN05660662_0054"/>
<keyword evidence="1 6" id="KW-0285">Flavoprotein</keyword>
<dbReference type="GO" id="GO:0016705">
    <property type="term" value="F:oxidoreductase activity, acting on paired donors, with incorporation or reduction of molecular oxygen"/>
    <property type="evidence" value="ECO:0007669"/>
    <property type="project" value="InterPro"/>
</dbReference>
<evidence type="ECO:0000256" key="4">
    <source>
        <dbReference type="ARBA" id="ARBA00023033"/>
    </source>
</evidence>
<evidence type="ECO:0000259" key="8">
    <source>
        <dbReference type="Pfam" id="PF00296"/>
    </source>
</evidence>
<dbReference type="OrthoDB" id="3265338at2"/>
<evidence type="ECO:0000256" key="1">
    <source>
        <dbReference type="ARBA" id="ARBA00022630"/>
    </source>
</evidence>
<evidence type="ECO:0000313" key="9">
    <source>
        <dbReference type="EMBL" id="SDG03063.1"/>
    </source>
</evidence>
<evidence type="ECO:0000256" key="7">
    <source>
        <dbReference type="SAM" id="MobiDB-lite"/>
    </source>
</evidence>
<gene>
    <name evidence="9" type="ORF">SAMN05660662_0054</name>
</gene>
<protein>
    <submittedName>
        <fullName evidence="9">FMN-dependent oxidoreductase, nitrilotriacetate monooxygenase family</fullName>
    </submittedName>
</protein>
<dbReference type="Gene3D" id="3.20.20.30">
    <property type="entry name" value="Luciferase-like domain"/>
    <property type="match status" value="1"/>
</dbReference>
<keyword evidence="3" id="KW-0560">Oxidoreductase</keyword>
<feature type="binding site" evidence="6">
    <location>
        <position position="103"/>
    </location>
    <ligand>
        <name>FMN</name>
        <dbReference type="ChEBI" id="CHEBI:58210"/>
    </ligand>
</feature>
<keyword evidence="4 9" id="KW-0503">Monooxygenase</keyword>
<dbReference type="InterPro" id="IPR011251">
    <property type="entry name" value="Luciferase-like_dom"/>
</dbReference>
<dbReference type="NCBIfam" id="TIGR03860">
    <property type="entry name" value="FMN_nitrolo"/>
    <property type="match status" value="1"/>
</dbReference>
<name>A0A1G7QX66_9ACTN</name>
<feature type="binding site" evidence="6">
    <location>
        <position position="230"/>
    </location>
    <ligand>
        <name>FMN</name>
        <dbReference type="ChEBI" id="CHEBI:58210"/>
    </ligand>
</feature>
<dbReference type="SUPFAM" id="SSF51679">
    <property type="entry name" value="Bacterial luciferase-like"/>
    <property type="match status" value="1"/>
</dbReference>
<dbReference type="PANTHER" id="PTHR30011:SF16">
    <property type="entry name" value="C2H2 FINGER DOMAIN TRANSCRIPTION FACTOR (EUROFUNG)-RELATED"/>
    <property type="match status" value="1"/>
</dbReference>
<dbReference type="InterPro" id="IPR036661">
    <property type="entry name" value="Luciferase-like_sf"/>
</dbReference>
<dbReference type="EMBL" id="FNBT01000010">
    <property type="protein sequence ID" value="SDG03063.1"/>
    <property type="molecule type" value="Genomic_DNA"/>
</dbReference>
<dbReference type="GO" id="GO:0004497">
    <property type="term" value="F:monooxygenase activity"/>
    <property type="evidence" value="ECO:0007669"/>
    <property type="project" value="UniProtKB-KW"/>
</dbReference>
<dbReference type="Proteomes" id="UP000199406">
    <property type="component" value="Unassembled WGS sequence"/>
</dbReference>
<dbReference type="Pfam" id="PF00296">
    <property type="entry name" value="Bac_luciferase"/>
    <property type="match status" value="1"/>
</dbReference>
<reference evidence="10" key="1">
    <citation type="submission" date="2016-10" db="EMBL/GenBank/DDBJ databases">
        <authorList>
            <person name="Varghese N."/>
            <person name="Submissions S."/>
        </authorList>
    </citation>
    <scope>NUCLEOTIDE SEQUENCE [LARGE SCALE GENOMIC DNA]</scope>
    <source>
        <strain evidence="10">DSM 44268</strain>
    </source>
</reference>
<dbReference type="RefSeq" id="WP_091770925.1">
    <property type="nucleotide sequence ID" value="NZ_FNBT01000010.1"/>
</dbReference>
<evidence type="ECO:0000313" key="10">
    <source>
        <dbReference type="Proteomes" id="UP000199406"/>
    </source>
</evidence>
<accession>A0A1G7QX66</accession>
<proteinExistence type="inferred from homology"/>
<evidence type="ECO:0000256" key="5">
    <source>
        <dbReference type="ARBA" id="ARBA00033748"/>
    </source>
</evidence>
<evidence type="ECO:0000256" key="3">
    <source>
        <dbReference type="ARBA" id="ARBA00023002"/>
    </source>
</evidence>
<dbReference type="InterPro" id="IPR051260">
    <property type="entry name" value="Diverse_substr_monoxygenases"/>
</dbReference>
<evidence type="ECO:0000256" key="6">
    <source>
        <dbReference type="PIRSR" id="PIRSR000337-1"/>
    </source>
</evidence>
<feature type="binding site" evidence="6">
    <location>
        <position position="57"/>
    </location>
    <ligand>
        <name>FMN</name>
        <dbReference type="ChEBI" id="CHEBI:58210"/>
    </ligand>
</feature>
<dbReference type="PANTHER" id="PTHR30011">
    <property type="entry name" value="ALKANESULFONATE MONOOXYGENASE-RELATED"/>
    <property type="match status" value="1"/>
</dbReference>
<feature type="binding site" evidence="6">
    <location>
        <position position="158"/>
    </location>
    <ligand>
        <name>FMN</name>
        <dbReference type="ChEBI" id="CHEBI:58210"/>
    </ligand>
</feature>
<dbReference type="InterPro" id="IPR016215">
    <property type="entry name" value="NTA_MOA"/>
</dbReference>
<dbReference type="PIRSF" id="PIRSF000337">
    <property type="entry name" value="NTA_MOA"/>
    <property type="match status" value="1"/>
</dbReference>
<sequence>MTKPLSLGVFEMMNPSVGMPTWTHPMGKGDHWDSVEHWVQLSRLLDGAGVDFLFFADTYGYPTIDGRLPDAVAEHGIQFPALDPMLLISALARETESLGFVVTSPTTVERPYATARRFASLDHYTAGRIGWNIVTGSSQSTTDELFGLPDSGTHDGRYDAADEFIDLCLAFWEGVWEDDALVRDAARNVFVDPRKLHPVDRQGRWFSGAGVFAVPPSVQRSPVLFQAGTSDRGRAFAARNAECVLIQGQSIGKAGEHVSDIRAQAVAHGRDKDDVKVLTGATVTVAPTREEAHARRAELERLYTLEDAAVIFAGFTGVDLTGLDPATELTAIRSDQGQTLIDRFVRPGAPVPTVADVLDGFRVKANRGFQITGSPEDVAEEIEQIAVGTDVDGLLLEPTFGGTDAYADVVELVLPLLRERGLWADKPAGSPLRSRLTGGPDGRLAATHPGARFRP</sequence>
<feature type="domain" description="Luciferase-like" evidence="8">
    <location>
        <begin position="29"/>
        <end position="384"/>
    </location>
</feature>